<dbReference type="EMBL" id="HBUE01052421">
    <property type="protein sequence ID" value="CAG6465151.1"/>
    <property type="molecule type" value="Transcribed_RNA"/>
</dbReference>
<dbReference type="AlphaFoldDB" id="A0A8D8AX52"/>
<organism evidence="1">
    <name type="scientific">Culex pipiens</name>
    <name type="common">House mosquito</name>
    <dbReference type="NCBI Taxonomy" id="7175"/>
    <lineage>
        <taxon>Eukaryota</taxon>
        <taxon>Metazoa</taxon>
        <taxon>Ecdysozoa</taxon>
        <taxon>Arthropoda</taxon>
        <taxon>Hexapoda</taxon>
        <taxon>Insecta</taxon>
        <taxon>Pterygota</taxon>
        <taxon>Neoptera</taxon>
        <taxon>Endopterygota</taxon>
        <taxon>Diptera</taxon>
        <taxon>Nematocera</taxon>
        <taxon>Culicoidea</taxon>
        <taxon>Culicidae</taxon>
        <taxon>Culicinae</taxon>
        <taxon>Culicini</taxon>
        <taxon>Culex</taxon>
        <taxon>Culex</taxon>
    </lineage>
</organism>
<proteinExistence type="predicted"/>
<reference evidence="1" key="1">
    <citation type="submission" date="2021-05" db="EMBL/GenBank/DDBJ databases">
        <authorList>
            <person name="Alioto T."/>
            <person name="Alioto T."/>
            <person name="Gomez Garrido J."/>
        </authorList>
    </citation>
    <scope>NUCLEOTIDE SEQUENCE</scope>
</reference>
<evidence type="ECO:0000313" key="1">
    <source>
        <dbReference type="EMBL" id="CAG6465151.1"/>
    </source>
</evidence>
<name>A0A8D8AX52_CULPI</name>
<protein>
    <submittedName>
        <fullName evidence="1">(northern house mosquito) hypothetical protein</fullName>
    </submittedName>
</protein>
<accession>A0A8D8AX52</accession>
<sequence>MYSKTHCSRSGCVFVCKFSSLGRPKTSHDFFYCVATIRCTGWPGSLTPYRTVLQHRSARTFTARRNRSSPSFLQRLDFSSSHCTFPLDIAPKHFSRNRK</sequence>